<protein>
    <submittedName>
        <fullName evidence="2">ICA69 protein</fullName>
    </submittedName>
</protein>
<name>A0A851PY77_ANHAN</name>
<dbReference type="InterPro" id="IPR024114">
    <property type="entry name" value="Islet_autoAg_Ica1/Ica1-like"/>
</dbReference>
<dbReference type="SMART" id="SM01237">
    <property type="entry name" value="ICA69"/>
    <property type="match status" value="1"/>
</dbReference>
<dbReference type="PROSITE" id="PS50870">
    <property type="entry name" value="AH"/>
    <property type="match status" value="1"/>
</dbReference>
<gene>
    <name evidence="2" type="primary">Ica1</name>
    <name evidence="2" type="ORF">ANHANH_R11289</name>
</gene>
<feature type="non-terminal residue" evidence="2">
    <location>
        <position position="1"/>
    </location>
</feature>
<comment type="caution">
    <text evidence="2">The sequence shown here is derived from an EMBL/GenBank/DDBJ whole genome shotgun (WGS) entry which is preliminary data.</text>
</comment>
<feature type="non-terminal residue" evidence="2">
    <location>
        <position position="507"/>
    </location>
</feature>
<evidence type="ECO:0000313" key="2">
    <source>
        <dbReference type="EMBL" id="NXC71757.1"/>
    </source>
</evidence>
<dbReference type="Gene3D" id="1.20.1270.60">
    <property type="entry name" value="Arfaptin homology (AH) domain/BAR domain"/>
    <property type="match status" value="1"/>
</dbReference>
<dbReference type="Pfam" id="PF06456">
    <property type="entry name" value="Arfaptin"/>
    <property type="match status" value="1"/>
</dbReference>
<feature type="domain" description="AH" evidence="1">
    <location>
        <begin position="50"/>
        <end position="253"/>
    </location>
</feature>
<dbReference type="PANTHER" id="PTHR10164:SF3">
    <property type="entry name" value="ISLET CELL AUTOANTIGEN 1"/>
    <property type="match status" value="1"/>
</dbReference>
<proteinExistence type="predicted"/>
<dbReference type="InterPro" id="IPR010504">
    <property type="entry name" value="AH_dom"/>
</dbReference>
<dbReference type="InterPro" id="IPR027267">
    <property type="entry name" value="AH/BAR_dom_sf"/>
</dbReference>
<dbReference type="InterPro" id="IPR006723">
    <property type="entry name" value="Islet_autoAg_Ica1_C"/>
</dbReference>
<dbReference type="Pfam" id="PF04629">
    <property type="entry name" value="ICA69"/>
    <property type="match status" value="2"/>
</dbReference>
<accession>A0A851PY77</accession>
<organism evidence="2 3">
    <name type="scientific">Anhinga anhinga</name>
    <name type="common">Anhinga</name>
    <name type="synonym">Plotus anhinga</name>
    <dbReference type="NCBI Taxonomy" id="56067"/>
    <lineage>
        <taxon>Eukaryota</taxon>
        <taxon>Metazoa</taxon>
        <taxon>Chordata</taxon>
        <taxon>Craniata</taxon>
        <taxon>Vertebrata</taxon>
        <taxon>Euteleostomi</taxon>
        <taxon>Archelosauria</taxon>
        <taxon>Archosauria</taxon>
        <taxon>Dinosauria</taxon>
        <taxon>Saurischia</taxon>
        <taxon>Theropoda</taxon>
        <taxon>Coelurosauria</taxon>
        <taxon>Aves</taxon>
        <taxon>Neognathae</taxon>
        <taxon>Neoaves</taxon>
        <taxon>Aequornithes</taxon>
        <taxon>Suliformes</taxon>
        <taxon>Anhingidae</taxon>
        <taxon>Anhinga</taxon>
    </lineage>
</organism>
<dbReference type="FunFam" id="1.20.1270.60:FF:000015">
    <property type="entry name" value="Islet cell autoantigen 1, 69kDa"/>
    <property type="match status" value="1"/>
</dbReference>
<dbReference type="EMBL" id="WBMU01001798">
    <property type="protein sequence ID" value="NXC71757.1"/>
    <property type="molecule type" value="Genomic_DNA"/>
</dbReference>
<dbReference type="AlphaFoldDB" id="A0A851PY77"/>
<evidence type="ECO:0000259" key="1">
    <source>
        <dbReference type="PROSITE" id="PS50870"/>
    </source>
</evidence>
<dbReference type="SUPFAM" id="SSF103657">
    <property type="entry name" value="BAR/IMD domain-like"/>
    <property type="match status" value="1"/>
</dbReference>
<reference evidence="2" key="1">
    <citation type="submission" date="2019-09" db="EMBL/GenBank/DDBJ databases">
        <title>Bird 10,000 Genomes (B10K) Project - Family phase.</title>
        <authorList>
            <person name="Zhang G."/>
        </authorList>
    </citation>
    <scope>NUCLEOTIDE SEQUENCE</scope>
    <source>
        <strain evidence="2">B10K-CU-031-38</strain>
    </source>
</reference>
<dbReference type="SMART" id="SM01015">
    <property type="entry name" value="Arfaptin"/>
    <property type="match status" value="1"/>
</dbReference>
<dbReference type="GO" id="GO:0005794">
    <property type="term" value="C:Golgi apparatus"/>
    <property type="evidence" value="ECO:0007669"/>
    <property type="project" value="TreeGrafter"/>
</dbReference>
<dbReference type="CDD" id="cd07661">
    <property type="entry name" value="BAR_ICA69"/>
    <property type="match status" value="1"/>
</dbReference>
<dbReference type="PANTHER" id="PTHR10164">
    <property type="entry name" value="ISLET CELL AUTOANTIGEN 1"/>
    <property type="match status" value="1"/>
</dbReference>
<dbReference type="GO" id="GO:0019904">
    <property type="term" value="F:protein domain specific binding"/>
    <property type="evidence" value="ECO:0007669"/>
    <property type="project" value="InterPro"/>
</dbReference>
<evidence type="ECO:0000313" key="3">
    <source>
        <dbReference type="Proteomes" id="UP000657035"/>
    </source>
</evidence>
<dbReference type="GO" id="GO:0051049">
    <property type="term" value="P:regulation of transport"/>
    <property type="evidence" value="ECO:0007669"/>
    <property type="project" value="TreeGrafter"/>
</dbReference>
<dbReference type="Proteomes" id="UP000657035">
    <property type="component" value="Unassembled WGS sequence"/>
</dbReference>
<keyword evidence="3" id="KW-1185">Reference proteome</keyword>
<sequence>YSSNYPREFYDQYAQSQEKSVVNKMQQKYWKTKQTLIKVTGKKEDEHVVASDADLDAKLELFHSIQRTCMELLKAIELYQKRICFLSQEENELGKFLRSQGSQDKTRAGKMMQATGKALCFSSQQRLALRTPLSRLYQEVETFRYRAISDTWLTVNRMEQYRTEYRGALLWMKDVSQELDPDLYKQMEKFRKVQAQVRHAKLNFDKLKTDVCQKVDLLGASRCNLLSHVLTTYQTTLLHFWEKTSHTMAAIHESFKGYQPYEFTMLKSLQDPVNKLTEKAEKEDLQIESTKSVQDQQSQKMYYYSIALELFPQLFSYSFKLRLISLDEESHTKESNYSADDCKDVIPTLQGNCNHKQNSGAIDDLLDLQPEENASKDQFVRSLEPEPGDKDDMVLLNEILNASSLDEGEFSKEWTAVFGQVALADLAMNSSAGDVENTSSSVAPTPSGFLPSQLLDQNMNDLQSSLHEPTKNPKDLTAWFSLFADLDPLSNPDAVGKTDKEHELLNA</sequence>
<dbReference type="OrthoDB" id="2126778at2759"/>